<sequence length="108" mass="12275">MEAKALIKQVDENHGRLIDFYTNCRARDILNEDYQLQLLISCVDNLVRFDITRLLLGNTIDRNAKPLERSLFAEGSNVCIEGSNVFIVNALIQQKIRSCVLKSGVNKH</sequence>
<evidence type="ECO:0000313" key="1">
    <source>
        <dbReference type="Proteomes" id="UP000504615"/>
    </source>
</evidence>
<dbReference type="Proteomes" id="UP000504615">
    <property type="component" value="Unplaced"/>
</dbReference>
<gene>
    <name evidence="2" type="primary">LOC112552713</name>
</gene>
<keyword evidence="1" id="KW-1185">Reference proteome</keyword>
<dbReference type="RefSeq" id="XP_025074342.1">
    <property type="nucleotide sequence ID" value="XM_025218557.1"/>
</dbReference>
<evidence type="ECO:0000313" key="2">
    <source>
        <dbReference type="RefSeq" id="XP_025074342.1"/>
    </source>
</evidence>
<proteinExistence type="predicted"/>
<dbReference type="AlphaFoldDB" id="A0A8N1S8A2"/>
<accession>A0A8N1S8A2</accession>
<reference evidence="2" key="1">
    <citation type="submission" date="2025-08" db="UniProtKB">
        <authorList>
            <consortium name="RefSeq"/>
        </authorList>
    </citation>
    <scope>IDENTIFICATION</scope>
</reference>
<dbReference type="GeneID" id="112552713"/>
<organism evidence="1 2">
    <name type="scientific">Pogonomyrmex barbatus</name>
    <name type="common">red harvester ant</name>
    <dbReference type="NCBI Taxonomy" id="144034"/>
    <lineage>
        <taxon>Eukaryota</taxon>
        <taxon>Metazoa</taxon>
        <taxon>Ecdysozoa</taxon>
        <taxon>Arthropoda</taxon>
        <taxon>Hexapoda</taxon>
        <taxon>Insecta</taxon>
        <taxon>Pterygota</taxon>
        <taxon>Neoptera</taxon>
        <taxon>Endopterygota</taxon>
        <taxon>Hymenoptera</taxon>
        <taxon>Apocrita</taxon>
        <taxon>Aculeata</taxon>
        <taxon>Formicoidea</taxon>
        <taxon>Formicidae</taxon>
        <taxon>Myrmicinae</taxon>
        <taxon>Pogonomyrmex</taxon>
    </lineage>
</organism>
<protein>
    <submittedName>
        <fullName evidence="2">Uncharacterized protein LOC112552713</fullName>
    </submittedName>
</protein>
<name>A0A8N1S8A2_9HYME</name>